<reference evidence="1" key="1">
    <citation type="submission" date="2021-06" db="EMBL/GenBank/DDBJ databases">
        <authorList>
            <person name="Kallberg Y."/>
            <person name="Tangrot J."/>
            <person name="Rosling A."/>
        </authorList>
    </citation>
    <scope>NUCLEOTIDE SEQUENCE</scope>
    <source>
        <strain evidence="1">87-6 pot B 2015</strain>
    </source>
</reference>
<proteinExistence type="predicted"/>
<gene>
    <name evidence="1" type="ORF">FMOSSE_LOCUS15493</name>
</gene>
<keyword evidence="2" id="KW-1185">Reference proteome</keyword>
<comment type="caution">
    <text evidence="1">The sequence shown here is derived from an EMBL/GenBank/DDBJ whole genome shotgun (WGS) entry which is preliminary data.</text>
</comment>
<protein>
    <submittedName>
        <fullName evidence="1">4606_t:CDS:1</fullName>
    </submittedName>
</protein>
<accession>A0A9N9IA51</accession>
<feature type="non-terminal residue" evidence="1">
    <location>
        <position position="94"/>
    </location>
</feature>
<evidence type="ECO:0000313" key="2">
    <source>
        <dbReference type="Proteomes" id="UP000789375"/>
    </source>
</evidence>
<organism evidence="1 2">
    <name type="scientific">Funneliformis mosseae</name>
    <name type="common">Endomycorrhizal fungus</name>
    <name type="synonym">Glomus mosseae</name>
    <dbReference type="NCBI Taxonomy" id="27381"/>
    <lineage>
        <taxon>Eukaryota</taxon>
        <taxon>Fungi</taxon>
        <taxon>Fungi incertae sedis</taxon>
        <taxon>Mucoromycota</taxon>
        <taxon>Glomeromycotina</taxon>
        <taxon>Glomeromycetes</taxon>
        <taxon>Glomerales</taxon>
        <taxon>Glomeraceae</taxon>
        <taxon>Funneliformis</taxon>
    </lineage>
</organism>
<name>A0A9N9IA51_FUNMO</name>
<sequence length="94" mass="9970">DIAVAAICSVGKCGGARAEAKDLGPKCIQFLSQMPLLHGNKLLFIKYLPSPCSAEGPSRVVGRNSIVAIVLWRIAGILGMPDRRPPSIQSISSR</sequence>
<dbReference type="EMBL" id="CAJVPP010015930">
    <property type="protein sequence ID" value="CAG8728156.1"/>
    <property type="molecule type" value="Genomic_DNA"/>
</dbReference>
<dbReference type="AlphaFoldDB" id="A0A9N9IA51"/>
<evidence type="ECO:0000313" key="1">
    <source>
        <dbReference type="EMBL" id="CAG8728156.1"/>
    </source>
</evidence>
<dbReference type="Proteomes" id="UP000789375">
    <property type="component" value="Unassembled WGS sequence"/>
</dbReference>